<sequence length="173" mass="18814">TRVDTNGLLDSGSDTVAVAGSSTLTHIVFPFTSYVGDVKITFVGWYGVDFTERAGAFETFTTVSSVTGGEGAIPPTVPPEDRDTDGDGLTDGQEEVFGSNPLLPDTDFDGYNDYDEYVAGTDPTDANSYPGAYVGISTEAILLIILCIMAFFMLFFFVCEKRKKKKKRKRKRA</sequence>
<feature type="non-terminal residue" evidence="6">
    <location>
        <position position="1"/>
    </location>
</feature>
<keyword evidence="5" id="KW-0472">Membrane</keyword>
<keyword evidence="2" id="KW-0964">Secreted</keyword>
<proteinExistence type="predicted"/>
<evidence type="ECO:0000313" key="6">
    <source>
        <dbReference type="EMBL" id="GAH05249.1"/>
    </source>
</evidence>
<gene>
    <name evidence="6" type="ORF">S01H4_38425</name>
</gene>
<dbReference type="Pfam" id="PF18884">
    <property type="entry name" value="TSP3_bac"/>
    <property type="match status" value="2"/>
</dbReference>
<evidence type="ECO:0000256" key="2">
    <source>
        <dbReference type="ARBA" id="ARBA00022525"/>
    </source>
</evidence>
<name>X1DJP9_9ZZZZ</name>
<keyword evidence="4" id="KW-0106">Calcium</keyword>
<reference evidence="6" key="1">
    <citation type="journal article" date="2014" name="Front. Microbiol.">
        <title>High frequency of phylogenetically diverse reductive dehalogenase-homologous genes in deep subseafloor sedimentary metagenomes.</title>
        <authorList>
            <person name="Kawai M."/>
            <person name="Futagami T."/>
            <person name="Toyoda A."/>
            <person name="Takaki Y."/>
            <person name="Nishi S."/>
            <person name="Hori S."/>
            <person name="Arai W."/>
            <person name="Tsubouchi T."/>
            <person name="Morono Y."/>
            <person name="Uchiyama I."/>
            <person name="Ito T."/>
            <person name="Fujiyama A."/>
            <person name="Inagaki F."/>
            <person name="Takami H."/>
        </authorList>
    </citation>
    <scope>NUCLEOTIDE SEQUENCE</scope>
    <source>
        <strain evidence="6">Expedition CK06-06</strain>
    </source>
</reference>
<feature type="transmembrane region" description="Helical" evidence="5">
    <location>
        <begin position="140"/>
        <end position="159"/>
    </location>
</feature>
<keyword evidence="5" id="KW-0812">Transmembrane</keyword>
<dbReference type="AlphaFoldDB" id="X1DJP9"/>
<accession>X1DJP9</accession>
<dbReference type="InterPro" id="IPR059100">
    <property type="entry name" value="TSP3_bac"/>
</dbReference>
<organism evidence="6">
    <name type="scientific">marine sediment metagenome</name>
    <dbReference type="NCBI Taxonomy" id="412755"/>
    <lineage>
        <taxon>unclassified sequences</taxon>
        <taxon>metagenomes</taxon>
        <taxon>ecological metagenomes</taxon>
    </lineage>
</organism>
<dbReference type="EMBL" id="BART01020719">
    <property type="protein sequence ID" value="GAH05249.1"/>
    <property type="molecule type" value="Genomic_DNA"/>
</dbReference>
<protein>
    <submittedName>
        <fullName evidence="6">Uncharacterized protein</fullName>
    </submittedName>
</protein>
<evidence type="ECO:0000256" key="5">
    <source>
        <dbReference type="SAM" id="Phobius"/>
    </source>
</evidence>
<keyword evidence="5" id="KW-1133">Transmembrane helix</keyword>
<comment type="subcellular location">
    <subcellularLocation>
        <location evidence="1">Secreted</location>
    </subcellularLocation>
</comment>
<evidence type="ECO:0000256" key="3">
    <source>
        <dbReference type="ARBA" id="ARBA00022729"/>
    </source>
</evidence>
<keyword evidence="3" id="KW-0732">Signal</keyword>
<evidence type="ECO:0000256" key="1">
    <source>
        <dbReference type="ARBA" id="ARBA00004613"/>
    </source>
</evidence>
<comment type="caution">
    <text evidence="6">The sequence shown here is derived from an EMBL/GenBank/DDBJ whole genome shotgun (WGS) entry which is preliminary data.</text>
</comment>
<evidence type="ECO:0000256" key="4">
    <source>
        <dbReference type="ARBA" id="ARBA00022837"/>
    </source>
</evidence>